<dbReference type="EMBL" id="FJUY01000021">
    <property type="protein sequence ID" value="CZT24581.1"/>
    <property type="molecule type" value="Genomic_DNA"/>
</dbReference>
<feature type="compositionally biased region" description="Low complexity" evidence="7">
    <location>
        <begin position="174"/>
        <end position="184"/>
    </location>
</feature>
<protein>
    <recommendedName>
        <fullName evidence="8">Zn(2)-C6 fungal-type domain-containing protein</fullName>
    </recommendedName>
</protein>
<dbReference type="GO" id="GO:0008270">
    <property type="term" value="F:zinc ion binding"/>
    <property type="evidence" value="ECO:0007669"/>
    <property type="project" value="InterPro"/>
</dbReference>
<evidence type="ECO:0000259" key="8">
    <source>
        <dbReference type="PROSITE" id="PS50048"/>
    </source>
</evidence>
<dbReference type="PROSITE" id="PS50048">
    <property type="entry name" value="ZN2_CY6_FUNGAL_2"/>
    <property type="match status" value="1"/>
</dbReference>
<organism evidence="9 10">
    <name type="scientific">Ramularia collo-cygni</name>
    <dbReference type="NCBI Taxonomy" id="112498"/>
    <lineage>
        <taxon>Eukaryota</taxon>
        <taxon>Fungi</taxon>
        <taxon>Dikarya</taxon>
        <taxon>Ascomycota</taxon>
        <taxon>Pezizomycotina</taxon>
        <taxon>Dothideomycetes</taxon>
        <taxon>Dothideomycetidae</taxon>
        <taxon>Mycosphaerellales</taxon>
        <taxon>Mycosphaerellaceae</taxon>
        <taxon>Ramularia</taxon>
    </lineage>
</organism>
<feature type="compositionally biased region" description="Basic and acidic residues" evidence="7">
    <location>
        <begin position="75"/>
        <end position="87"/>
    </location>
</feature>
<feature type="domain" description="Zn(2)-C6 fungal-type" evidence="8">
    <location>
        <begin position="32"/>
        <end position="62"/>
    </location>
</feature>
<dbReference type="GO" id="GO:0045944">
    <property type="term" value="P:positive regulation of transcription by RNA polymerase II"/>
    <property type="evidence" value="ECO:0007669"/>
    <property type="project" value="TreeGrafter"/>
</dbReference>
<dbReference type="Gene3D" id="4.10.240.10">
    <property type="entry name" value="Zn(2)-C6 fungal-type DNA-binding domain"/>
    <property type="match status" value="1"/>
</dbReference>
<feature type="coiled-coil region" evidence="6">
    <location>
        <begin position="283"/>
        <end position="310"/>
    </location>
</feature>
<feature type="compositionally biased region" description="Polar residues" evidence="7">
    <location>
        <begin position="153"/>
        <end position="173"/>
    </location>
</feature>
<dbReference type="STRING" id="112498.A0A2D3VJK3"/>
<dbReference type="PROSITE" id="PS00463">
    <property type="entry name" value="ZN2_CY6_FUNGAL_1"/>
    <property type="match status" value="1"/>
</dbReference>
<evidence type="ECO:0000256" key="6">
    <source>
        <dbReference type="SAM" id="Coils"/>
    </source>
</evidence>
<proteinExistence type="predicted"/>
<evidence type="ECO:0000256" key="5">
    <source>
        <dbReference type="ARBA" id="ARBA00023242"/>
    </source>
</evidence>
<evidence type="ECO:0000256" key="2">
    <source>
        <dbReference type="ARBA" id="ARBA00023015"/>
    </source>
</evidence>
<dbReference type="SMART" id="SM00066">
    <property type="entry name" value="GAL4"/>
    <property type="match status" value="1"/>
</dbReference>
<evidence type="ECO:0000256" key="4">
    <source>
        <dbReference type="ARBA" id="ARBA00023163"/>
    </source>
</evidence>
<dbReference type="RefSeq" id="XP_023631305.1">
    <property type="nucleotide sequence ID" value="XM_023775537.1"/>
</dbReference>
<evidence type="ECO:0000256" key="7">
    <source>
        <dbReference type="SAM" id="MobiDB-lite"/>
    </source>
</evidence>
<keyword evidence="5" id="KW-0539">Nucleus</keyword>
<evidence type="ECO:0000256" key="1">
    <source>
        <dbReference type="ARBA" id="ARBA00004123"/>
    </source>
</evidence>
<name>A0A2D3VJK3_9PEZI</name>
<keyword evidence="2" id="KW-0805">Transcription regulation</keyword>
<keyword evidence="3" id="KW-0238">DNA-binding</keyword>
<evidence type="ECO:0000313" key="9">
    <source>
        <dbReference type="EMBL" id="CZT24581.1"/>
    </source>
</evidence>
<keyword evidence="10" id="KW-1185">Reference proteome</keyword>
<dbReference type="Pfam" id="PF00172">
    <property type="entry name" value="Zn_clus"/>
    <property type="match status" value="1"/>
</dbReference>
<feature type="region of interest" description="Disordered" evidence="7">
    <location>
        <begin position="153"/>
        <end position="184"/>
    </location>
</feature>
<accession>A0A2D3VJK3</accession>
<feature type="compositionally biased region" description="Polar residues" evidence="7">
    <location>
        <begin position="109"/>
        <end position="124"/>
    </location>
</feature>
<dbReference type="PANTHER" id="PTHR47540:SF4">
    <property type="entry name" value="TRANSCRIPTION FACTOR RGLT"/>
    <property type="match status" value="1"/>
</dbReference>
<keyword evidence="6" id="KW-0175">Coiled coil</keyword>
<dbReference type="OrthoDB" id="4356994at2759"/>
<dbReference type="GeneID" id="35605353"/>
<sequence length="440" mass="48353">MSAVKHNMSLSMILSPSQDQEPSQQDIRRRSACEECRTKKLKCSGTQPACTRCVREGITCFYSPQKTMGRPKKRERSEERSQSDEPTRRRKSGPSPRTNAGDGTVVQPPEQQQMPDKSPAQNASPAYDMGSYASAFTSDGNLQPWVQQSFPGEVATSWNSPSSAVPTLTPDNDSLSSPSAGASFPPADALASTSFQLDPTLSDPPNKTLTIPSCACLSTIYLTLSTINNMKTAADFAFPAALHPLRQAMSTAETVLACEECPKSFSTGLQNTTMLGTLFLSIAERFSKVLEQIELEAARAEKEGERKRFRVTDLNGENGGHLHMGDAECLAAFSLNLSPKEWRVLSKKVVRTEVLGPEDGQGERSGSEAHSHGVYFLALAKQMEDRQNRWHEMPLPEDFPKGWQGMWRPENGQGHEDKAQHHCLKIVGSSKTLVGKFDWS</sequence>
<dbReference type="GO" id="GO:0000981">
    <property type="term" value="F:DNA-binding transcription factor activity, RNA polymerase II-specific"/>
    <property type="evidence" value="ECO:0007669"/>
    <property type="project" value="InterPro"/>
</dbReference>
<evidence type="ECO:0000256" key="3">
    <source>
        <dbReference type="ARBA" id="ARBA00023125"/>
    </source>
</evidence>
<dbReference type="PRINTS" id="PR00755">
    <property type="entry name" value="AFLATOXINBRP"/>
</dbReference>
<dbReference type="SUPFAM" id="SSF57701">
    <property type="entry name" value="Zn2/Cys6 DNA-binding domain"/>
    <property type="match status" value="1"/>
</dbReference>
<dbReference type="InterPro" id="IPR001138">
    <property type="entry name" value="Zn2Cys6_DnaBD"/>
</dbReference>
<dbReference type="Proteomes" id="UP000225277">
    <property type="component" value="Unassembled WGS sequence"/>
</dbReference>
<gene>
    <name evidence="9" type="ORF">RCC_10306</name>
</gene>
<evidence type="ECO:0000313" key="10">
    <source>
        <dbReference type="Proteomes" id="UP000225277"/>
    </source>
</evidence>
<feature type="compositionally biased region" description="Low complexity" evidence="7">
    <location>
        <begin position="15"/>
        <end position="25"/>
    </location>
</feature>
<reference evidence="9 10" key="1">
    <citation type="submission" date="2016-03" db="EMBL/GenBank/DDBJ databases">
        <authorList>
            <person name="Ploux O."/>
        </authorList>
    </citation>
    <scope>NUCLEOTIDE SEQUENCE [LARGE SCALE GENOMIC DNA]</scope>
    <source>
        <strain evidence="9 10">URUG2</strain>
    </source>
</reference>
<dbReference type="InterPro" id="IPR051711">
    <property type="entry name" value="Stress_Response_Reg"/>
</dbReference>
<dbReference type="AlphaFoldDB" id="A0A2D3VJK3"/>
<dbReference type="PANTHER" id="PTHR47540">
    <property type="entry name" value="THIAMINE REPRESSIBLE GENES REGULATORY PROTEIN THI5"/>
    <property type="match status" value="1"/>
</dbReference>
<dbReference type="CDD" id="cd00067">
    <property type="entry name" value="GAL4"/>
    <property type="match status" value="1"/>
</dbReference>
<dbReference type="GO" id="GO:0043565">
    <property type="term" value="F:sequence-specific DNA binding"/>
    <property type="evidence" value="ECO:0007669"/>
    <property type="project" value="TreeGrafter"/>
</dbReference>
<comment type="subcellular location">
    <subcellularLocation>
        <location evidence="1">Nucleus</location>
    </subcellularLocation>
</comment>
<feature type="region of interest" description="Disordered" evidence="7">
    <location>
        <begin position="64"/>
        <end position="132"/>
    </location>
</feature>
<feature type="region of interest" description="Disordered" evidence="7">
    <location>
        <begin position="1"/>
        <end position="31"/>
    </location>
</feature>
<dbReference type="InterPro" id="IPR036864">
    <property type="entry name" value="Zn2-C6_fun-type_DNA-bd_sf"/>
</dbReference>
<dbReference type="GO" id="GO:0005634">
    <property type="term" value="C:nucleus"/>
    <property type="evidence" value="ECO:0007669"/>
    <property type="project" value="UniProtKB-SubCell"/>
</dbReference>
<keyword evidence="4" id="KW-0804">Transcription</keyword>